<dbReference type="GO" id="GO:0003682">
    <property type="term" value="F:chromatin binding"/>
    <property type="evidence" value="ECO:0007669"/>
    <property type="project" value="TreeGrafter"/>
</dbReference>
<feature type="region of interest" description="Disordered" evidence="13">
    <location>
        <begin position="1"/>
        <end position="27"/>
    </location>
</feature>
<keyword evidence="6" id="KW-0479">Metal-binding</keyword>
<dbReference type="PANTHER" id="PTHR45861:SF1">
    <property type="entry name" value="DNA POLYMERASE ALPHA CATALYTIC SUBUNIT"/>
    <property type="match status" value="1"/>
</dbReference>
<dbReference type="Gene3D" id="3.90.1600.10">
    <property type="entry name" value="Palm domain of DNA polymerase"/>
    <property type="match status" value="1"/>
</dbReference>
<dbReference type="InterPro" id="IPR038256">
    <property type="entry name" value="Pol_alpha_znc_sf"/>
</dbReference>
<dbReference type="InterPro" id="IPR042087">
    <property type="entry name" value="DNA_pol_B_thumb"/>
</dbReference>
<dbReference type="NCBIfam" id="TIGR00592">
    <property type="entry name" value="pol2"/>
    <property type="match status" value="1"/>
</dbReference>
<evidence type="ECO:0000259" key="15">
    <source>
        <dbReference type="Pfam" id="PF03104"/>
    </source>
</evidence>
<dbReference type="GO" id="GO:0008270">
    <property type="term" value="F:zinc ion binding"/>
    <property type="evidence" value="ECO:0007669"/>
    <property type="project" value="UniProtKB-KW"/>
</dbReference>
<keyword evidence="11" id="KW-0539">Nucleus</keyword>
<dbReference type="Gene3D" id="2.40.50.730">
    <property type="match status" value="1"/>
</dbReference>
<keyword evidence="8" id="KW-0862">Zinc</keyword>
<comment type="similarity">
    <text evidence="2 12">Belongs to the DNA polymerase type-B family.</text>
</comment>
<dbReference type="InterPro" id="IPR006133">
    <property type="entry name" value="DNA-dir_DNA_pol_B_exonuc"/>
</dbReference>
<dbReference type="OrthoDB" id="6755010at2759"/>
<dbReference type="GO" id="GO:0006273">
    <property type="term" value="P:lagging strand elongation"/>
    <property type="evidence" value="ECO:0007669"/>
    <property type="project" value="TreeGrafter"/>
</dbReference>
<feature type="region of interest" description="Disordered" evidence="13">
    <location>
        <begin position="889"/>
        <end position="913"/>
    </location>
</feature>
<organism evidence="18 19">
    <name type="scientific">Laodelphax striatellus</name>
    <name type="common">Small brown planthopper</name>
    <name type="synonym">Delphax striatella</name>
    <dbReference type="NCBI Taxonomy" id="195883"/>
    <lineage>
        <taxon>Eukaryota</taxon>
        <taxon>Metazoa</taxon>
        <taxon>Ecdysozoa</taxon>
        <taxon>Arthropoda</taxon>
        <taxon>Hexapoda</taxon>
        <taxon>Insecta</taxon>
        <taxon>Pterygota</taxon>
        <taxon>Neoptera</taxon>
        <taxon>Paraneoptera</taxon>
        <taxon>Hemiptera</taxon>
        <taxon>Auchenorrhyncha</taxon>
        <taxon>Fulgoroidea</taxon>
        <taxon>Delphacidae</taxon>
        <taxon>Criomorphinae</taxon>
        <taxon>Laodelphax</taxon>
    </lineage>
</organism>
<feature type="domain" description="Zinc finger DNA-directed DNA polymerase family B alpha" evidence="16">
    <location>
        <begin position="1343"/>
        <end position="1525"/>
    </location>
</feature>
<evidence type="ECO:0000256" key="13">
    <source>
        <dbReference type="SAM" id="MobiDB-lite"/>
    </source>
</evidence>
<evidence type="ECO:0000259" key="17">
    <source>
        <dbReference type="Pfam" id="PF12254"/>
    </source>
</evidence>
<accession>A0A482WZV7</accession>
<keyword evidence="4 12" id="KW-0548">Nucleotidyltransferase</keyword>
<dbReference type="Gene3D" id="3.30.70.2820">
    <property type="match status" value="1"/>
</dbReference>
<feature type="domain" description="DNA polymerase alpha catalytic subunit N-terminal" evidence="17">
    <location>
        <begin position="29"/>
        <end position="90"/>
    </location>
</feature>
<keyword evidence="9 12" id="KW-0239">DNA-directed DNA polymerase</keyword>
<dbReference type="InterPro" id="IPR015088">
    <property type="entry name" value="Znf_DNA-dir_DNA_pol_B_alpha"/>
</dbReference>
<evidence type="ECO:0000256" key="10">
    <source>
        <dbReference type="ARBA" id="ARBA00023125"/>
    </source>
</evidence>
<comment type="caution">
    <text evidence="18">The sequence shown here is derived from an EMBL/GenBank/DDBJ whole genome shotgun (WGS) entry which is preliminary data.</text>
</comment>
<dbReference type="SMART" id="SM00486">
    <property type="entry name" value="POLBc"/>
    <property type="match status" value="1"/>
</dbReference>
<feature type="compositionally biased region" description="Acidic residues" evidence="13">
    <location>
        <begin position="89"/>
        <end position="98"/>
    </location>
</feature>
<dbReference type="Pfam" id="PF08996">
    <property type="entry name" value="zf-DNA_Pol"/>
    <property type="match status" value="1"/>
</dbReference>
<feature type="region of interest" description="Disordered" evidence="13">
    <location>
        <begin position="75"/>
        <end position="160"/>
    </location>
</feature>
<dbReference type="Pfam" id="PF12254">
    <property type="entry name" value="DNA_pol_alpha_N"/>
    <property type="match status" value="1"/>
</dbReference>
<dbReference type="PROSITE" id="PS00116">
    <property type="entry name" value="DNA_POLYMERASE_B"/>
    <property type="match status" value="1"/>
</dbReference>
<evidence type="ECO:0000256" key="8">
    <source>
        <dbReference type="ARBA" id="ARBA00022833"/>
    </source>
</evidence>
<dbReference type="InterPro" id="IPR043502">
    <property type="entry name" value="DNA/RNA_pol_sf"/>
</dbReference>
<feature type="compositionally biased region" description="Basic residues" evidence="13">
    <location>
        <begin position="15"/>
        <end position="26"/>
    </location>
</feature>
<keyword evidence="10 12" id="KW-0238">DNA-binding</keyword>
<evidence type="ECO:0000256" key="12">
    <source>
        <dbReference type="RuleBase" id="RU000442"/>
    </source>
</evidence>
<dbReference type="InterPro" id="IPR023211">
    <property type="entry name" value="DNA_pol_palm_dom_sf"/>
</dbReference>
<dbReference type="InterPro" id="IPR045846">
    <property type="entry name" value="POLBc_alpha"/>
</dbReference>
<evidence type="ECO:0000256" key="4">
    <source>
        <dbReference type="ARBA" id="ARBA00022695"/>
    </source>
</evidence>
<dbReference type="Gene3D" id="1.10.3200.20">
    <property type="entry name" value="DNA Polymerase alpha, zinc finger"/>
    <property type="match status" value="1"/>
</dbReference>
<feature type="compositionally biased region" description="Polar residues" evidence="13">
    <location>
        <begin position="222"/>
        <end position="232"/>
    </location>
</feature>
<dbReference type="STRING" id="195883.A0A482WZV7"/>
<dbReference type="FunCoup" id="A0A482WZV7">
    <property type="interactions" value="1593"/>
</dbReference>
<dbReference type="FunFam" id="1.10.287.690:FF:000003">
    <property type="entry name" value="DNA polymerase"/>
    <property type="match status" value="1"/>
</dbReference>
<evidence type="ECO:0000256" key="5">
    <source>
        <dbReference type="ARBA" id="ARBA00022705"/>
    </source>
</evidence>
<evidence type="ECO:0000313" key="18">
    <source>
        <dbReference type="EMBL" id="RZF39069.1"/>
    </source>
</evidence>
<evidence type="ECO:0000256" key="9">
    <source>
        <dbReference type="ARBA" id="ARBA00022932"/>
    </source>
</evidence>
<dbReference type="GO" id="GO:1902975">
    <property type="term" value="P:mitotic DNA replication initiation"/>
    <property type="evidence" value="ECO:0007669"/>
    <property type="project" value="InterPro"/>
</dbReference>
<dbReference type="SMR" id="A0A482WZV7"/>
<protein>
    <recommendedName>
        <fullName evidence="12">DNA polymerase</fullName>
        <ecNumber evidence="12">2.7.7.7</ecNumber>
    </recommendedName>
</protein>
<keyword evidence="3 12" id="KW-0808">Transferase</keyword>
<gene>
    <name evidence="18" type="ORF">LSTR_LSTR006606</name>
</gene>
<dbReference type="CDD" id="cd05532">
    <property type="entry name" value="POLBc_alpha"/>
    <property type="match status" value="1"/>
</dbReference>
<comment type="subcellular location">
    <subcellularLocation>
        <location evidence="1">Nucleus</location>
    </subcellularLocation>
</comment>
<dbReference type="CDD" id="cd05776">
    <property type="entry name" value="DNA_polB_alpha_exo"/>
    <property type="match status" value="1"/>
</dbReference>
<evidence type="ECO:0000256" key="2">
    <source>
        <dbReference type="ARBA" id="ARBA00005755"/>
    </source>
</evidence>
<dbReference type="InterPro" id="IPR012337">
    <property type="entry name" value="RNaseH-like_sf"/>
</dbReference>
<dbReference type="EMBL" id="QKKF02020774">
    <property type="protein sequence ID" value="RZF39069.1"/>
    <property type="molecule type" value="Genomic_DNA"/>
</dbReference>
<evidence type="ECO:0000256" key="1">
    <source>
        <dbReference type="ARBA" id="ARBA00004123"/>
    </source>
</evidence>
<evidence type="ECO:0000256" key="6">
    <source>
        <dbReference type="ARBA" id="ARBA00022723"/>
    </source>
</evidence>
<dbReference type="InterPro" id="IPR036397">
    <property type="entry name" value="RNaseH_sf"/>
</dbReference>
<dbReference type="GO" id="GO:0006272">
    <property type="term" value="P:leading strand elongation"/>
    <property type="evidence" value="ECO:0007669"/>
    <property type="project" value="TreeGrafter"/>
</dbReference>
<dbReference type="InterPro" id="IPR017964">
    <property type="entry name" value="DNA-dir_DNA_pol_B_CS"/>
</dbReference>
<dbReference type="Pfam" id="PF00136">
    <property type="entry name" value="DNA_pol_B"/>
    <property type="match status" value="1"/>
</dbReference>
<dbReference type="Gene3D" id="1.10.287.690">
    <property type="entry name" value="Helix hairpin bin"/>
    <property type="match status" value="1"/>
</dbReference>
<dbReference type="GO" id="GO:0000166">
    <property type="term" value="F:nucleotide binding"/>
    <property type="evidence" value="ECO:0007669"/>
    <property type="project" value="InterPro"/>
</dbReference>
<sequence length="1535" mass="175493">MEDSDTGVQPLATSRSRREKKDRHGRLAALDRLRQLKGAKNKYEVSDIDNVYEEVDEREYSERVLQRQEDEFIVDDDGAGYAEDGREIFDEDIYMEEGEASRQKGSKASGRGRKREQNDDGGEASSKRPKSGDIRKLIGNIAHIPSKKKTETKKLEEDSDLQEILKELESSPLDNEQNKRADKQFSNLSTKDYLKNFAPVQSRKGVEPISPPRKIVIHRNKNNSPGVANGVSNKLPEIRPNPIRIKKEVIEHNLEQYDDHGDHIDLDHNEFQVEDFTDLDSHKEEDFGENKPLPVKKEDESNENRIVIKEEEESNADKVKIEMEFEMDVADEFACEGDAWMSEAMVKKEETIDLKESKNCDDDWEKMMMNTMESKTEVVDYNSKPVDNSQLPLIETEKKEKVIYFYYLDAHDEYFLQPGTVFLFGKLWDEKEKSCHSCCVTVKNIFRKILLLPREKRMDLRSVKMSDDPVSMKDVYEEFAKTVSVKYKILDFKCRSVTKSYAFDLNDVPLASEYLEIRYPASYQKLPNDLQGETFSHAFGMNRSFVEHLLVEKKIKGPRWMAIKNAAPVSNQMTWCRYEVTSTDSDLITVFDDDAILKQLGERPPPPITVLTMSARVACSPNKRVGEFVSIACLVSKNFPLEGAAPKQQFQQHFSAVTKLSDKPWPLNMNQLDQHVQSLKLDKCESERTLLNYFMARYYRIDPDLIVCHDFADADLNLLIRKLLDHRIANWSRIGRLRRAKRPQLTNVVRTVMCGRLVCDMKATAKELIKARSYDLDTLCCDVLHLKEGQKDCYTPDEVYNAFSDINSLIKLLRATLLDASYILKLMCELNALPLAMQITNIAGNVLSRTLTGGRSERNEFLLLHAFEDKGYIVPEKIYKSKENAVKEEEDCLENPSSSAGGPGGRTNATSARRKPAYAGGLVLEPKRGLYDRLVLLMDFNSLYPSIIQEYNICYTTINRQQLQADDDILTLPLPGPDVKPGVLPSQIRQLVESRRVVKNLMKQSSISQDQRMQYEIRQLALKLMANSMYGCLGFAQSRFCCKPLAALVTAKGREILMRTKELVENLGYEVVYGDTDSLMINTNTLDYANVKKIGLKIKAEVNRHYKQLELDIDGIFRCLLLCKKKKYAASVIVGQLPDGTLQTKQEIKGLDVVRRDWCRMSSEAGKFILAQILSDQDSDERVANIHHHLAQLRGDLEAGGRVPLPLLTIAKQLAKDVASYQQGRGAGGSLPHVAVAARANQRKPNRFKAGDVVHYVICQDGTTNAATQRAYLVEELKNNSELKIDVNYYLEQQILPVISRICEPIPGCEPARIAQSLGLDYTKLEKIEAVKYDEDTTGYNKQLKQQHSFEHCEKFSFNCVKCGTVNIMEGPTKTLENGVEILCLNRCSNNDCAIQPKQYLPKIRNTLTLFMRGFIKKYYTSWLVCEDRYCLNRTRSIWMKRINGQSVCENCTKHDPPNVMKLEYTEYEIYTQLIYLQKIFDISKVPASIRIEPEVQKAYNLLEEDVKRILKLNGYAFVNLSNLFLPLSMLKIEK</sequence>
<dbReference type="EC" id="2.7.7.7" evidence="12"/>
<evidence type="ECO:0000256" key="7">
    <source>
        <dbReference type="ARBA" id="ARBA00022771"/>
    </source>
</evidence>
<dbReference type="GO" id="GO:0005658">
    <property type="term" value="C:alpha DNA polymerase:primase complex"/>
    <property type="evidence" value="ECO:0007669"/>
    <property type="project" value="TreeGrafter"/>
</dbReference>
<dbReference type="SUPFAM" id="SSF53098">
    <property type="entry name" value="Ribonuclease H-like"/>
    <property type="match status" value="1"/>
</dbReference>
<evidence type="ECO:0000259" key="14">
    <source>
        <dbReference type="Pfam" id="PF00136"/>
    </source>
</evidence>
<evidence type="ECO:0000313" key="19">
    <source>
        <dbReference type="Proteomes" id="UP000291343"/>
    </source>
</evidence>
<dbReference type="Gene3D" id="1.10.132.60">
    <property type="entry name" value="DNA polymerase family B, C-terminal domain"/>
    <property type="match status" value="1"/>
</dbReference>
<keyword evidence="5 12" id="KW-0235">DNA replication</keyword>
<feature type="region of interest" description="Disordered" evidence="13">
    <location>
        <begin position="279"/>
        <end position="302"/>
    </location>
</feature>
<dbReference type="InterPro" id="IPR024647">
    <property type="entry name" value="DNA_pol_a_cat_su_N"/>
</dbReference>
<keyword evidence="7" id="KW-0863">Zinc-finger</keyword>
<evidence type="ECO:0000256" key="3">
    <source>
        <dbReference type="ARBA" id="ARBA00022679"/>
    </source>
</evidence>
<evidence type="ECO:0000256" key="11">
    <source>
        <dbReference type="ARBA" id="ARBA00023242"/>
    </source>
</evidence>
<dbReference type="InterPro" id="IPR006172">
    <property type="entry name" value="DNA-dir_DNA_pol_B"/>
</dbReference>
<dbReference type="Proteomes" id="UP000291343">
    <property type="component" value="Unassembled WGS sequence"/>
</dbReference>
<dbReference type="InParanoid" id="A0A482WZV7"/>
<proteinExistence type="inferred from homology"/>
<evidence type="ECO:0000259" key="16">
    <source>
        <dbReference type="Pfam" id="PF08996"/>
    </source>
</evidence>
<comment type="catalytic activity">
    <reaction evidence="12">
        <text>DNA(n) + a 2'-deoxyribonucleoside 5'-triphosphate = DNA(n+1) + diphosphate</text>
        <dbReference type="Rhea" id="RHEA:22508"/>
        <dbReference type="Rhea" id="RHEA-COMP:17339"/>
        <dbReference type="Rhea" id="RHEA-COMP:17340"/>
        <dbReference type="ChEBI" id="CHEBI:33019"/>
        <dbReference type="ChEBI" id="CHEBI:61560"/>
        <dbReference type="ChEBI" id="CHEBI:173112"/>
        <dbReference type="EC" id="2.7.7.7"/>
    </reaction>
</comment>
<feature type="domain" description="DNA-directed DNA polymerase family B multifunctional" evidence="14">
    <location>
        <begin position="847"/>
        <end position="1306"/>
    </location>
</feature>
<dbReference type="FunFam" id="3.30.70.2820:FF:000001">
    <property type="entry name" value="DNA polymerase"/>
    <property type="match status" value="1"/>
</dbReference>
<dbReference type="GO" id="GO:0003697">
    <property type="term" value="F:single-stranded DNA binding"/>
    <property type="evidence" value="ECO:0007669"/>
    <property type="project" value="TreeGrafter"/>
</dbReference>
<dbReference type="Gene3D" id="3.30.420.10">
    <property type="entry name" value="Ribonuclease H-like superfamily/Ribonuclease H"/>
    <property type="match status" value="1"/>
</dbReference>
<name>A0A482WZV7_LAOST</name>
<dbReference type="PANTHER" id="PTHR45861">
    <property type="entry name" value="DNA POLYMERASE ALPHA CATALYTIC SUBUNIT"/>
    <property type="match status" value="1"/>
</dbReference>
<feature type="region of interest" description="Disordered" evidence="13">
    <location>
        <begin position="202"/>
        <end position="235"/>
    </location>
</feature>
<keyword evidence="19" id="KW-1185">Reference proteome</keyword>
<dbReference type="InterPro" id="IPR006134">
    <property type="entry name" value="DNA-dir_DNA_pol_B_multi_dom"/>
</dbReference>
<dbReference type="GO" id="GO:0003688">
    <property type="term" value="F:DNA replication origin binding"/>
    <property type="evidence" value="ECO:0007669"/>
    <property type="project" value="TreeGrafter"/>
</dbReference>
<dbReference type="SUPFAM" id="SSF56672">
    <property type="entry name" value="DNA/RNA polymerases"/>
    <property type="match status" value="1"/>
</dbReference>
<feature type="domain" description="DNA-directed DNA polymerase family B exonuclease" evidence="15">
    <location>
        <begin position="537"/>
        <end position="778"/>
    </location>
</feature>
<dbReference type="PRINTS" id="PR00106">
    <property type="entry name" value="DNAPOLB"/>
</dbReference>
<reference evidence="18 19" key="1">
    <citation type="journal article" date="2017" name="Gigascience">
        <title>Genome sequence of the small brown planthopper, Laodelphax striatellus.</title>
        <authorList>
            <person name="Zhu J."/>
            <person name="Jiang F."/>
            <person name="Wang X."/>
            <person name="Yang P."/>
            <person name="Bao Y."/>
            <person name="Zhao W."/>
            <person name="Wang W."/>
            <person name="Lu H."/>
            <person name="Wang Q."/>
            <person name="Cui N."/>
            <person name="Li J."/>
            <person name="Chen X."/>
            <person name="Luo L."/>
            <person name="Yu J."/>
            <person name="Kang L."/>
            <person name="Cui F."/>
        </authorList>
    </citation>
    <scope>NUCLEOTIDE SEQUENCE [LARGE SCALE GENOMIC DNA]</scope>
    <source>
        <strain evidence="18">Lst14</strain>
    </source>
</reference>
<dbReference type="Pfam" id="PF03104">
    <property type="entry name" value="DNA_pol_B_exo1"/>
    <property type="match status" value="1"/>
</dbReference>
<dbReference type="GO" id="GO:0003887">
    <property type="term" value="F:DNA-directed DNA polymerase activity"/>
    <property type="evidence" value="ECO:0007669"/>
    <property type="project" value="UniProtKB-KW"/>
</dbReference>